<dbReference type="EMBL" id="ALNK01000027">
    <property type="protein sequence ID" value="EJU21480.1"/>
    <property type="molecule type" value="Genomic_DNA"/>
</dbReference>
<dbReference type="GO" id="GO:0005506">
    <property type="term" value="F:iron ion binding"/>
    <property type="evidence" value="ECO:0007669"/>
    <property type="project" value="InterPro"/>
</dbReference>
<dbReference type="PATRIC" id="fig|796941.3.peg.1674"/>
<dbReference type="AlphaFoldDB" id="J6H8D4"/>
<feature type="domain" description="Rubredoxin-like" evidence="2">
    <location>
        <begin position="4"/>
        <end position="38"/>
    </location>
</feature>
<evidence type="ECO:0000256" key="1">
    <source>
        <dbReference type="ARBA" id="ARBA00001965"/>
    </source>
</evidence>
<dbReference type="Proteomes" id="UP000005244">
    <property type="component" value="Unassembled WGS sequence"/>
</dbReference>
<dbReference type="Pfam" id="PF21349">
    <property type="entry name" value="RUBY_RBDX"/>
    <property type="match status" value="1"/>
</dbReference>
<dbReference type="InterPro" id="IPR048574">
    <property type="entry name" value="RUBY_RBDX"/>
</dbReference>
<proteinExistence type="predicted"/>
<comment type="caution">
    <text evidence="3">The sequence shown here is derived from an EMBL/GenBank/DDBJ whole genome shotgun (WGS) entry which is preliminary data.</text>
</comment>
<sequence length="49" mass="5685">MFIIKSWKCTICGYIHDGETPPEKCPICGYGPEKFMQIANYKKNDKDNK</sequence>
<evidence type="ECO:0000259" key="2">
    <source>
        <dbReference type="PROSITE" id="PS50903"/>
    </source>
</evidence>
<name>J6H8D4_9FIRM</name>
<keyword evidence="4" id="KW-1185">Reference proteome</keyword>
<evidence type="ECO:0000313" key="4">
    <source>
        <dbReference type="Proteomes" id="UP000005244"/>
    </source>
</evidence>
<dbReference type="PROSITE" id="PS50903">
    <property type="entry name" value="RUBREDOXIN_LIKE"/>
    <property type="match status" value="1"/>
</dbReference>
<organism evidence="3 4">
    <name type="scientific">Peptoanaerobacter stomatis</name>
    <dbReference type="NCBI Taxonomy" id="796937"/>
    <lineage>
        <taxon>Bacteria</taxon>
        <taxon>Bacillati</taxon>
        <taxon>Bacillota</taxon>
        <taxon>Clostridia</taxon>
        <taxon>Peptostreptococcales</taxon>
        <taxon>Filifactoraceae</taxon>
        <taxon>Peptoanaerobacter</taxon>
    </lineage>
</organism>
<protein>
    <recommendedName>
        <fullName evidence="2">Rubredoxin-like domain-containing protein</fullName>
    </recommendedName>
</protein>
<dbReference type="Gene3D" id="2.20.28.10">
    <property type="match status" value="1"/>
</dbReference>
<reference evidence="3 4" key="1">
    <citation type="submission" date="2012-07" db="EMBL/GenBank/DDBJ databases">
        <authorList>
            <person name="Durkin A.S."/>
            <person name="McCorrison J."/>
            <person name="Torralba M."/>
            <person name="Gillis M."/>
            <person name="Methe B."/>
            <person name="Sutton G."/>
            <person name="Nelson K.E."/>
        </authorList>
    </citation>
    <scope>NUCLEOTIDE SEQUENCE [LARGE SCALE GENOMIC DNA]</scope>
    <source>
        <strain evidence="3 4">OBRC8</strain>
    </source>
</reference>
<accession>J6H8D4</accession>
<comment type="cofactor">
    <cofactor evidence="1">
        <name>Fe(3+)</name>
        <dbReference type="ChEBI" id="CHEBI:29034"/>
    </cofactor>
</comment>
<gene>
    <name evidence="3" type="ORF">HMPREF1143_0387</name>
</gene>
<dbReference type="SUPFAM" id="SSF57802">
    <property type="entry name" value="Rubredoxin-like"/>
    <property type="match status" value="1"/>
</dbReference>
<dbReference type="InterPro" id="IPR024934">
    <property type="entry name" value="Rubredoxin-like_dom"/>
</dbReference>
<dbReference type="RefSeq" id="WP_009531314.1">
    <property type="nucleotide sequence ID" value="NZ_ALNK01000027.1"/>
</dbReference>
<evidence type="ECO:0000313" key="3">
    <source>
        <dbReference type="EMBL" id="EJU21480.1"/>
    </source>
</evidence>